<evidence type="ECO:0000256" key="4">
    <source>
        <dbReference type="ARBA" id="ARBA00023453"/>
    </source>
</evidence>
<dbReference type="EMBL" id="QUSY01000027">
    <property type="protein sequence ID" value="RHY34485.1"/>
    <property type="molecule type" value="Genomic_DNA"/>
</dbReference>
<dbReference type="Gene3D" id="3.30.70.100">
    <property type="match status" value="1"/>
</dbReference>
<dbReference type="Pfam" id="PF00581">
    <property type="entry name" value="Rhodanese"/>
    <property type="match status" value="1"/>
</dbReference>
<dbReference type="SMART" id="SM00450">
    <property type="entry name" value="RHOD"/>
    <property type="match status" value="1"/>
</dbReference>
<dbReference type="GO" id="GO:0032259">
    <property type="term" value="P:methylation"/>
    <property type="evidence" value="ECO:0007669"/>
    <property type="project" value="UniProtKB-KW"/>
</dbReference>
<dbReference type="CDD" id="cd02440">
    <property type="entry name" value="AdoMet_MTases"/>
    <property type="match status" value="1"/>
</dbReference>
<proteinExistence type="inferred from homology"/>
<evidence type="ECO:0000256" key="5">
    <source>
        <dbReference type="SAM" id="MobiDB-lite"/>
    </source>
</evidence>
<evidence type="ECO:0000313" key="8">
    <source>
        <dbReference type="Proteomes" id="UP000285060"/>
    </source>
</evidence>
<dbReference type="SUPFAM" id="SSF53335">
    <property type="entry name" value="S-adenosyl-L-methionine-dependent methyltransferases"/>
    <property type="match status" value="1"/>
</dbReference>
<dbReference type="SUPFAM" id="SSF52821">
    <property type="entry name" value="Rhodanese/Cell cycle control phosphatase"/>
    <property type="match status" value="1"/>
</dbReference>
<evidence type="ECO:0000256" key="3">
    <source>
        <dbReference type="ARBA" id="ARBA00022691"/>
    </source>
</evidence>
<dbReference type="Pfam" id="PF12368">
    <property type="entry name" value="Rhodanese_C"/>
    <property type="match status" value="1"/>
</dbReference>
<dbReference type="GO" id="GO:0008171">
    <property type="term" value="F:O-methyltransferase activity"/>
    <property type="evidence" value="ECO:0007669"/>
    <property type="project" value="InterPro"/>
</dbReference>
<evidence type="ECO:0000256" key="2">
    <source>
        <dbReference type="ARBA" id="ARBA00022679"/>
    </source>
</evidence>
<keyword evidence="1" id="KW-0489">Methyltransferase</keyword>
<organism evidence="7 8">
    <name type="scientific">Aphanomyces invadans</name>
    <dbReference type="NCBI Taxonomy" id="157072"/>
    <lineage>
        <taxon>Eukaryota</taxon>
        <taxon>Sar</taxon>
        <taxon>Stramenopiles</taxon>
        <taxon>Oomycota</taxon>
        <taxon>Saprolegniomycetes</taxon>
        <taxon>Saprolegniales</taxon>
        <taxon>Verrucalvaceae</taxon>
        <taxon>Aphanomyces</taxon>
    </lineage>
</organism>
<feature type="domain" description="Rhodanese" evidence="6">
    <location>
        <begin position="203"/>
        <end position="316"/>
    </location>
</feature>
<dbReference type="InterPro" id="IPR029063">
    <property type="entry name" value="SAM-dependent_MTases_sf"/>
</dbReference>
<dbReference type="InterPro" id="IPR036873">
    <property type="entry name" value="Rhodanese-like_dom_sf"/>
</dbReference>
<evidence type="ECO:0000256" key="1">
    <source>
        <dbReference type="ARBA" id="ARBA00022603"/>
    </source>
</evidence>
<dbReference type="PROSITE" id="PS50206">
    <property type="entry name" value="RHODANESE_3"/>
    <property type="match status" value="1"/>
</dbReference>
<keyword evidence="3" id="KW-0949">S-adenosyl-L-methionine</keyword>
<reference evidence="7 8" key="1">
    <citation type="submission" date="2018-08" db="EMBL/GenBank/DDBJ databases">
        <title>Aphanomyces genome sequencing and annotation.</title>
        <authorList>
            <person name="Minardi D."/>
            <person name="Oidtmann B."/>
            <person name="Van Der Giezen M."/>
            <person name="Studholme D.J."/>
        </authorList>
    </citation>
    <scope>NUCLEOTIDE SEQUENCE [LARGE SCALE GENOMIC DNA]</scope>
    <source>
        <strain evidence="7 8">NJM0002</strain>
    </source>
</reference>
<dbReference type="PROSITE" id="PS51682">
    <property type="entry name" value="SAM_OMT_I"/>
    <property type="match status" value="1"/>
</dbReference>
<dbReference type="InterPro" id="IPR022111">
    <property type="entry name" value="Rhodanese_C"/>
</dbReference>
<dbReference type="InterPro" id="IPR001763">
    <property type="entry name" value="Rhodanese-like_dom"/>
</dbReference>
<dbReference type="InterPro" id="IPR040503">
    <property type="entry name" value="TRHO_N"/>
</dbReference>
<keyword evidence="2" id="KW-0808">Transferase</keyword>
<dbReference type="PANTHER" id="PTHR43846">
    <property type="entry name" value="UPF0176 PROTEIN YCEA"/>
    <property type="match status" value="1"/>
</dbReference>
<dbReference type="Proteomes" id="UP000285060">
    <property type="component" value="Unassembled WGS sequence"/>
</dbReference>
<dbReference type="AlphaFoldDB" id="A0A3R6ZA83"/>
<dbReference type="Gene3D" id="3.40.50.150">
    <property type="entry name" value="Vaccinia Virus protein VP39"/>
    <property type="match status" value="1"/>
</dbReference>
<dbReference type="Pfam" id="PF01596">
    <property type="entry name" value="Methyltransf_3"/>
    <property type="match status" value="1"/>
</dbReference>
<dbReference type="Gene3D" id="3.40.250.10">
    <property type="entry name" value="Rhodanese-like domain"/>
    <property type="match status" value="1"/>
</dbReference>
<protein>
    <recommendedName>
        <fullName evidence="6">Rhodanese domain-containing protein</fullName>
    </recommendedName>
</protein>
<comment type="similarity">
    <text evidence="4">Belongs to the class I-like SAM-binding methyltransferase superfamily. Cation-dependent O-methyltransferase family.</text>
</comment>
<accession>A0A3R6ZA83</accession>
<comment type="caution">
    <text evidence="7">The sequence shown here is derived from an EMBL/GenBank/DDBJ whole genome shotgun (WGS) entry which is preliminary data.</text>
</comment>
<evidence type="ECO:0000259" key="6">
    <source>
        <dbReference type="PROSITE" id="PS50206"/>
    </source>
</evidence>
<keyword evidence="8" id="KW-1185">Reference proteome</keyword>
<name>A0A3R6ZA83_9STRA</name>
<feature type="region of interest" description="Disordered" evidence="5">
    <location>
        <begin position="421"/>
        <end position="441"/>
    </location>
</feature>
<sequence>MLPRKLLALPRRLAHPWRRHDQIHKAVSIQALPWSNCAGACRGFSTAVSPNAQPLGSRPGTDHSTITFAHEDQQYLSFYKYATVNPVDLPHLRKSMLQEWRAMGVLGRVYIAEEGINAQITVPVSQHAIFRSYLQNHPHPLFHGVFFNSGGELNDENNDRQPFHTLHVRVRSHLANDGLNIPLDMSNRGQELSPREWHDALDDPRPKRVFDCRNYYEHDVGRFDHAERIMVETFKETFATLDEMLQDTPTDTTCMIYCTGGIRCEKVGAYLTQKGCELPSSLPFSSHGNVFCRYTDVKRLEGGIVHYAQFIKQHTDIQSKFKGRNFVFDQRLSNINTAITDDVLAHCYTCGQPCNTHTNCSNTMCHGLILQCANCAISFDGACSLRCQNMKHVMDQQSREQRRTFAQQYAYQFQHHLVPNGRIRPGPPAHTPSGGHRSFSSYSVQPSEELYQYVVATTSSLDKHTLHQLRALRSAIDRDWSQDLTAKMIPEALAAYLHFLLKSSGAASVLEIGSFVGYSALAMALALPDPRHLVTCDIDPKAHAWASQYFKTANIPIDLRLQDGLEVIESLAAAHRQFDFIFVDGNKAGYTALYEAILDRQLLTPHGFVVFDNTLFRGQVVNHAMGQGHPKEKVAAKLAAFNQRVASDTRTHSFVLPLWDGLTMVRPVLPKPDTP</sequence>
<evidence type="ECO:0000313" key="7">
    <source>
        <dbReference type="EMBL" id="RHY34485.1"/>
    </source>
</evidence>
<dbReference type="InterPro" id="IPR002935">
    <property type="entry name" value="SAM_O-MeTrfase"/>
</dbReference>
<dbReference type="VEuPathDB" id="FungiDB:H310_07556"/>
<dbReference type="NCBIfam" id="NF001133">
    <property type="entry name" value="PRK00142.1-1"/>
    <property type="match status" value="1"/>
</dbReference>
<dbReference type="PANTHER" id="PTHR43846:SF1">
    <property type="entry name" value="TRNA URIDINE(34) HYDROXYLASE"/>
    <property type="match status" value="1"/>
</dbReference>
<dbReference type="Pfam" id="PF17773">
    <property type="entry name" value="UPF0176_N"/>
    <property type="match status" value="1"/>
</dbReference>
<gene>
    <name evidence="7" type="ORF">DYB32_000913</name>
</gene>